<dbReference type="RefSeq" id="XP_034009633.1">
    <property type="nucleotide sequence ID" value="XM_034158574.1"/>
</dbReference>
<evidence type="ECO:0008006" key="4">
    <source>
        <dbReference type="Google" id="ProtNLM"/>
    </source>
</evidence>
<keyword evidence="3" id="KW-1185">Reference proteome</keyword>
<dbReference type="GeneID" id="54784228"/>
<proteinExistence type="predicted"/>
<dbReference type="VEuPathDB" id="FungiDB:DIURU_005577"/>
<evidence type="ECO:0000313" key="2">
    <source>
        <dbReference type="EMBL" id="KAA8896837.1"/>
    </source>
</evidence>
<dbReference type="AlphaFoldDB" id="A0A642UJW9"/>
<protein>
    <recommendedName>
        <fullName evidence="4">Cell wall protein</fullName>
    </recommendedName>
</protein>
<keyword evidence="1" id="KW-0732">Signal</keyword>
<evidence type="ECO:0000256" key="1">
    <source>
        <dbReference type="SAM" id="SignalP"/>
    </source>
</evidence>
<evidence type="ECO:0000313" key="3">
    <source>
        <dbReference type="Proteomes" id="UP000449547"/>
    </source>
</evidence>
<dbReference type="Proteomes" id="UP000449547">
    <property type="component" value="Unassembled WGS sequence"/>
</dbReference>
<organism evidence="2 3">
    <name type="scientific">Diutina rugosa</name>
    <name type="common">Yeast</name>
    <name type="synonym">Candida rugosa</name>
    <dbReference type="NCBI Taxonomy" id="5481"/>
    <lineage>
        <taxon>Eukaryota</taxon>
        <taxon>Fungi</taxon>
        <taxon>Dikarya</taxon>
        <taxon>Ascomycota</taxon>
        <taxon>Saccharomycotina</taxon>
        <taxon>Pichiomycetes</taxon>
        <taxon>Debaryomycetaceae</taxon>
        <taxon>Diutina</taxon>
    </lineage>
</organism>
<dbReference type="EMBL" id="SWFT01000162">
    <property type="protein sequence ID" value="KAA8896837.1"/>
    <property type="molecule type" value="Genomic_DNA"/>
</dbReference>
<name>A0A642UJW9_DIURU</name>
<sequence>MKTTFTIATLVAAASAASTFSPYIQGSAPELSGIPPLFPVVDNGEIVAANTTGGHQKHITFLFNDENQLVNKDTGKFIGYNKDKILVETDEPSTNWKLDGFSLTVEPPVFACKSGDKWVLGEERTCENGDASSIKFVIEGISHKNSSSSSEAPPVVANSQNGASQMGAGAAAVIAAIAMML</sequence>
<gene>
    <name evidence="2" type="ORF">DIURU_005577</name>
</gene>
<feature type="chain" id="PRO_5024965140" description="Cell wall protein" evidence="1">
    <location>
        <begin position="17"/>
        <end position="181"/>
    </location>
</feature>
<feature type="signal peptide" evidence="1">
    <location>
        <begin position="1"/>
        <end position="16"/>
    </location>
</feature>
<accession>A0A642UJW9</accession>
<reference evidence="2 3" key="1">
    <citation type="submission" date="2019-07" db="EMBL/GenBank/DDBJ databases">
        <title>Genome assembly of two rare yeast pathogens: Diutina rugosa and Trichomonascus ciferrii.</title>
        <authorList>
            <person name="Mixao V."/>
            <person name="Saus E."/>
            <person name="Hansen A."/>
            <person name="Lass-Flor C."/>
            <person name="Gabaldon T."/>
        </authorList>
    </citation>
    <scope>NUCLEOTIDE SEQUENCE [LARGE SCALE GENOMIC DNA]</scope>
    <source>
        <strain evidence="2 3">CBS 613</strain>
    </source>
</reference>
<comment type="caution">
    <text evidence="2">The sequence shown here is derived from an EMBL/GenBank/DDBJ whole genome shotgun (WGS) entry which is preliminary data.</text>
</comment>